<dbReference type="InterPro" id="IPR053714">
    <property type="entry name" value="Iso_Racemase_Enz_sf"/>
</dbReference>
<evidence type="ECO:0000256" key="6">
    <source>
        <dbReference type="ARBA" id="ARBA00093234"/>
    </source>
</evidence>
<dbReference type="EC" id="5.1.99.5" evidence="3"/>
<dbReference type="AlphaFoldDB" id="A0A5B0E1B2"/>
<comment type="catalytic activity">
    <reaction evidence="2">
        <text>a D-5-monosubstituted hydantoin = a L-5-monosubstituted hydantoin</text>
        <dbReference type="Rhea" id="RHEA:46624"/>
        <dbReference type="ChEBI" id="CHEBI:86339"/>
        <dbReference type="ChEBI" id="CHEBI:86340"/>
        <dbReference type="EC" id="5.1.99.5"/>
    </reaction>
</comment>
<evidence type="ECO:0000256" key="3">
    <source>
        <dbReference type="ARBA" id="ARBA00066406"/>
    </source>
</evidence>
<dbReference type="InterPro" id="IPR015942">
    <property type="entry name" value="Asp/Glu/hydantoin_racemase"/>
</dbReference>
<dbReference type="RefSeq" id="WP_149296777.1">
    <property type="nucleotide sequence ID" value="NZ_VTWH01000001.1"/>
</dbReference>
<keyword evidence="8" id="KW-1185">Reference proteome</keyword>
<dbReference type="PANTHER" id="PTHR28047">
    <property type="entry name" value="PROTEIN DCG1"/>
    <property type="match status" value="1"/>
</dbReference>
<comment type="caution">
    <text evidence="7">The sequence shown here is derived from an EMBL/GenBank/DDBJ whole genome shotgun (WGS) entry which is preliminary data.</text>
</comment>
<dbReference type="GO" id="GO:0036348">
    <property type="term" value="F:hydantoin racemase activity"/>
    <property type="evidence" value="ECO:0007669"/>
    <property type="project" value="UniProtKB-EC"/>
</dbReference>
<evidence type="ECO:0000256" key="4">
    <source>
        <dbReference type="ARBA" id="ARBA00067972"/>
    </source>
</evidence>
<name>A0A5B0E1B2_9HYPH</name>
<comment type="similarity">
    <text evidence="1">Belongs to the HyuE racemase family.</text>
</comment>
<comment type="catalytic activity">
    <reaction evidence="6">
        <text>D-5-isobutylhydantoin = L-5-isobutylhydantoin</text>
        <dbReference type="Rhea" id="RHEA:84231"/>
        <dbReference type="ChEBI" id="CHEBI:233609"/>
        <dbReference type="ChEBI" id="CHEBI:233610"/>
    </reaction>
</comment>
<comment type="catalytic activity">
    <reaction evidence="5">
        <text>D-5-benzylhydantoin = L-5-benzylhydantoin</text>
        <dbReference type="Rhea" id="RHEA:83991"/>
        <dbReference type="ChEBI" id="CHEBI:176864"/>
        <dbReference type="ChEBI" id="CHEBI:233540"/>
    </reaction>
</comment>
<dbReference type="Proteomes" id="UP000324738">
    <property type="component" value="Unassembled WGS sequence"/>
</dbReference>
<dbReference type="FunFam" id="3.40.50.12500:FF:000001">
    <property type="entry name" value="Putative hydantoin racemase"/>
    <property type="match status" value="1"/>
</dbReference>
<dbReference type="PANTHER" id="PTHR28047:SF5">
    <property type="entry name" value="PROTEIN DCG1"/>
    <property type="match status" value="1"/>
</dbReference>
<dbReference type="Pfam" id="PF01177">
    <property type="entry name" value="Asp_Glu_race"/>
    <property type="match status" value="1"/>
</dbReference>
<gene>
    <name evidence="7" type="ORF">FPY71_01110</name>
</gene>
<organism evidence="7 8">
    <name type="scientific">Aureimonas fodinaquatilis</name>
    <dbReference type="NCBI Taxonomy" id="2565783"/>
    <lineage>
        <taxon>Bacteria</taxon>
        <taxon>Pseudomonadati</taxon>
        <taxon>Pseudomonadota</taxon>
        <taxon>Alphaproteobacteria</taxon>
        <taxon>Hyphomicrobiales</taxon>
        <taxon>Aurantimonadaceae</taxon>
        <taxon>Aureimonas</taxon>
    </lineage>
</organism>
<evidence type="ECO:0000256" key="5">
    <source>
        <dbReference type="ARBA" id="ARBA00093199"/>
    </source>
</evidence>
<dbReference type="OrthoDB" id="9791723at2"/>
<dbReference type="Gene3D" id="3.40.50.12500">
    <property type="match status" value="1"/>
</dbReference>
<dbReference type="InterPro" id="IPR052186">
    <property type="entry name" value="Hydantoin_racemase-like"/>
</dbReference>
<reference evidence="7 8" key="1">
    <citation type="submission" date="2019-08" db="EMBL/GenBank/DDBJ databases">
        <title>Aureimonas fodiniaquatilis sp. nov., isolated from a coal mine wastewater.</title>
        <authorList>
            <person name="Kim W."/>
        </authorList>
    </citation>
    <scope>NUCLEOTIDE SEQUENCE [LARGE SCALE GENOMIC DNA]</scope>
    <source>
        <strain evidence="7 8">CAU 1482</strain>
    </source>
</reference>
<protein>
    <recommendedName>
        <fullName evidence="4">Hydantoin racemase</fullName>
        <ecNumber evidence="3">5.1.99.5</ecNumber>
    </recommendedName>
</protein>
<accession>A0A5B0E1B2</accession>
<evidence type="ECO:0000313" key="7">
    <source>
        <dbReference type="EMBL" id="KAA0971761.1"/>
    </source>
</evidence>
<evidence type="ECO:0000256" key="2">
    <source>
        <dbReference type="ARBA" id="ARBA00051635"/>
    </source>
</evidence>
<sequence length="244" mass="25636">MKIKVINPNTTQSMTDKIGAAAMDVANAQTQVVAVSPRMGPVSIEGHYDEAISAIGVIDEVLRGEAEGFDGYLIACFDDPGLGAAREIARGPVLGIAEAAMHTASYISGGFTVVSTLHRSRIILEHLVRAYGMEHKCRKVRTTELAVLDLEVEGSDAQSILVEECRRAIAEDGSDCIVLGCAGMADLAATISRECGVPVVDGVASGVKALEGLIGLGLSTSRAGGYARPLRKTYVGSMAQYEPR</sequence>
<dbReference type="GO" id="GO:0047661">
    <property type="term" value="F:amino-acid racemase activity"/>
    <property type="evidence" value="ECO:0007669"/>
    <property type="project" value="InterPro"/>
</dbReference>
<evidence type="ECO:0000313" key="8">
    <source>
        <dbReference type="Proteomes" id="UP000324738"/>
    </source>
</evidence>
<dbReference type="EMBL" id="VTWH01000001">
    <property type="protein sequence ID" value="KAA0971761.1"/>
    <property type="molecule type" value="Genomic_DNA"/>
</dbReference>
<proteinExistence type="inferred from homology"/>
<evidence type="ECO:0000256" key="1">
    <source>
        <dbReference type="ARBA" id="ARBA00038414"/>
    </source>
</evidence>